<dbReference type="Proteomes" id="UP000597762">
    <property type="component" value="Unassembled WGS sequence"/>
</dbReference>
<dbReference type="SMART" id="SM00443">
    <property type="entry name" value="G_patch"/>
    <property type="match status" value="1"/>
</dbReference>
<reference evidence="6" key="1">
    <citation type="submission" date="2021-01" db="EMBL/GenBank/DDBJ databases">
        <authorList>
            <person name="Li R."/>
            <person name="Bekaert M."/>
        </authorList>
    </citation>
    <scope>NUCLEOTIDE SEQUENCE</scope>
    <source>
        <strain evidence="6">Farmed</strain>
    </source>
</reference>
<dbReference type="SMART" id="SM01173">
    <property type="entry name" value="DUF4187"/>
    <property type="match status" value="1"/>
</dbReference>
<proteinExistence type="inferred from homology"/>
<comment type="similarity">
    <text evidence="1">Belongs to the GPATCH11 family.</text>
</comment>
<feature type="region of interest" description="Disordered" evidence="4">
    <location>
        <begin position="88"/>
        <end position="122"/>
    </location>
</feature>
<dbReference type="GO" id="GO:0003676">
    <property type="term" value="F:nucleic acid binding"/>
    <property type="evidence" value="ECO:0007669"/>
    <property type="project" value="InterPro"/>
</dbReference>
<dbReference type="InterPro" id="IPR025239">
    <property type="entry name" value="DUF4187"/>
</dbReference>
<dbReference type="PANTHER" id="PTHR21032">
    <property type="entry name" value="G PATCH DOMAIN-CONTAINING PROTEIN 11"/>
    <property type="match status" value="1"/>
</dbReference>
<feature type="region of interest" description="Disordered" evidence="4">
    <location>
        <begin position="39"/>
        <end position="73"/>
    </location>
</feature>
<evidence type="ECO:0000256" key="3">
    <source>
        <dbReference type="ARBA" id="ARBA00030688"/>
    </source>
</evidence>
<feature type="domain" description="G-patch" evidence="5">
    <location>
        <begin position="72"/>
        <end position="118"/>
    </location>
</feature>
<protein>
    <recommendedName>
        <fullName evidence="2">G patch domain-containing protein 11</fullName>
    </recommendedName>
    <alternativeName>
        <fullName evidence="3">Coiled-coil domain-containing protein 75</fullName>
    </alternativeName>
</protein>
<dbReference type="PROSITE" id="PS50174">
    <property type="entry name" value="G_PATCH"/>
    <property type="match status" value="1"/>
</dbReference>
<organism evidence="6 7">
    <name type="scientific">Acanthosepion pharaonis</name>
    <name type="common">Pharaoh cuttlefish</name>
    <name type="synonym">Sepia pharaonis</name>
    <dbReference type="NCBI Taxonomy" id="158019"/>
    <lineage>
        <taxon>Eukaryota</taxon>
        <taxon>Metazoa</taxon>
        <taxon>Spiralia</taxon>
        <taxon>Lophotrochozoa</taxon>
        <taxon>Mollusca</taxon>
        <taxon>Cephalopoda</taxon>
        <taxon>Coleoidea</taxon>
        <taxon>Decapodiformes</taxon>
        <taxon>Sepiida</taxon>
        <taxon>Sepiina</taxon>
        <taxon>Sepiidae</taxon>
        <taxon>Acanthosepion</taxon>
    </lineage>
</organism>
<evidence type="ECO:0000256" key="2">
    <source>
        <dbReference type="ARBA" id="ARBA00021978"/>
    </source>
</evidence>
<dbReference type="AlphaFoldDB" id="A0A812DNH1"/>
<sequence>MATEDVDEDDYMSDKFLENCINLRPGLVSKSTSRQYQLEKNAQEANKQNQLKRKKESEKMRRDDGLSSKIGKDNKGFALLQKMGFKPGTALGKEGQGRAEPVSISVKNNREGLGMESERKQRQEEMSQMRAKMMHKRQKVYHQQQSGFQQRMSEKFTEREFETDLAKSQRVCDELDGKANIEEPKEWFFWPVYWLEKKSAKEEEEESEEPSDPIMDLYTSQEKLEMLTCYLRNTYFYCVWCGIRYKDEKDIKNNCPGNTRSDHD</sequence>
<dbReference type="Pfam" id="PF13821">
    <property type="entry name" value="DUF4187"/>
    <property type="match status" value="1"/>
</dbReference>
<dbReference type="EMBL" id="CAHIKZ030004146">
    <property type="protein sequence ID" value="CAE1307822.1"/>
    <property type="molecule type" value="Genomic_DNA"/>
</dbReference>
<dbReference type="OrthoDB" id="786951at2759"/>
<gene>
    <name evidence="6" type="ORF">SPHA_59815</name>
</gene>
<keyword evidence="7" id="KW-1185">Reference proteome</keyword>
<dbReference type="InterPro" id="IPR000467">
    <property type="entry name" value="G_patch_dom"/>
</dbReference>
<dbReference type="GO" id="GO:0000776">
    <property type="term" value="C:kinetochore"/>
    <property type="evidence" value="ECO:0007669"/>
    <property type="project" value="TreeGrafter"/>
</dbReference>
<comment type="caution">
    <text evidence="6">The sequence shown here is derived from an EMBL/GenBank/DDBJ whole genome shotgun (WGS) entry which is preliminary data.</text>
</comment>
<evidence type="ECO:0000259" key="5">
    <source>
        <dbReference type="PROSITE" id="PS50174"/>
    </source>
</evidence>
<feature type="compositionally biased region" description="Polar residues" evidence="4">
    <location>
        <begin position="39"/>
        <end position="49"/>
    </location>
</feature>
<evidence type="ECO:0000313" key="7">
    <source>
        <dbReference type="Proteomes" id="UP000597762"/>
    </source>
</evidence>
<dbReference type="Pfam" id="PF01585">
    <property type="entry name" value="G-patch"/>
    <property type="match status" value="1"/>
</dbReference>
<feature type="compositionally biased region" description="Basic and acidic residues" evidence="4">
    <location>
        <begin position="55"/>
        <end position="73"/>
    </location>
</feature>
<accession>A0A812DNH1</accession>
<name>A0A812DNH1_ACAPH</name>
<evidence type="ECO:0000256" key="4">
    <source>
        <dbReference type="SAM" id="MobiDB-lite"/>
    </source>
</evidence>
<dbReference type="PANTHER" id="PTHR21032:SF0">
    <property type="entry name" value="G PATCH DOMAIN-CONTAINING PROTEIN 11"/>
    <property type="match status" value="1"/>
</dbReference>
<evidence type="ECO:0000256" key="1">
    <source>
        <dbReference type="ARBA" id="ARBA00007140"/>
    </source>
</evidence>
<evidence type="ECO:0000313" key="6">
    <source>
        <dbReference type="EMBL" id="CAE1307822.1"/>
    </source>
</evidence>
<dbReference type="InterPro" id="IPR039249">
    <property type="entry name" value="GPATCH11"/>
</dbReference>